<dbReference type="EMBL" id="KT365401">
    <property type="protein sequence ID" value="ALF01285.1"/>
    <property type="molecule type" value="Genomic_DNA"/>
</dbReference>
<proteinExistence type="predicted"/>
<dbReference type="OrthoDB" id="24510at10239"/>
<dbReference type="Proteomes" id="UP000226267">
    <property type="component" value="Segment"/>
</dbReference>
<name>A0A0M3UKZ8_9CAUD</name>
<gene>
    <name evidence="1" type="ORF">SEA_BRENT_74</name>
</gene>
<organism evidence="1 2">
    <name type="scientific">Arthrobacter phage Brent</name>
    <dbReference type="NCBI Taxonomy" id="1701798"/>
    <lineage>
        <taxon>Viruses</taxon>
        <taxon>Duplodnaviria</taxon>
        <taxon>Heunggongvirae</taxon>
        <taxon>Uroviricota</taxon>
        <taxon>Caudoviricetes</taxon>
        <taxon>Berryhillviridae</taxon>
        <taxon>Jawnskivirus</taxon>
        <taxon>Jawnskivirus brent</taxon>
        <taxon>Marthavirus brent</taxon>
    </lineage>
</organism>
<reference evidence="1 2" key="1">
    <citation type="submission" date="2015-08" db="EMBL/GenBank/DDBJ databases">
        <authorList>
            <person name="London S.C."/>
            <person name="Barrett N.A."/>
            <person name="Buerkert T.R."/>
            <person name="Cautela J.A."/>
            <person name="Egan M.S."/>
            <person name="Erb J.E."/>
            <person name="Garrigan K.E."/>
            <person name="Hagan D.J."/>
            <person name="Hartwell M.C."/>
            <person name="Hyduchak K.M."/>
            <person name="Jacob A.E."/>
            <person name="Lamey M.E."/>
            <person name="Lindemann J.M."/>
            <person name="Martynyuk T."/>
            <person name="Mele F.E."/>
            <person name="Menninger J.E."/>
            <person name="Nabua C.T."/>
            <person name="Napoli C.K."/>
            <person name="Santiago L.M."/>
            <person name="Sweetman A.T."/>
            <person name="Weinstein J.L."/>
            <person name="Denigris D.M."/>
            <person name="King-Smith C."/>
            <person name="Lee-Soety J.Y."/>
            <person name="Delesalle V.A."/>
            <person name="Bradley K.W."/>
            <person name="Asai D.J."/>
            <person name="Bowman C.A."/>
            <person name="Russell D.A."/>
            <person name="Pope W.H."/>
            <person name="Jacobs-Sera D."/>
            <person name="Hendrix R.W."/>
            <person name="Hatfull G.F."/>
        </authorList>
    </citation>
    <scope>NUCLEOTIDE SEQUENCE [LARGE SCALE GENOMIC DNA]</scope>
</reference>
<accession>A0A0M3UKZ8</accession>
<evidence type="ECO:0000313" key="1">
    <source>
        <dbReference type="EMBL" id="ALF01285.1"/>
    </source>
</evidence>
<sequence length="73" mass="8046">MNAAQAATLKSLGIDHCTTGRFDGAGTLAVRWEDTRGSWRLLLSLRGFVTSTQRRELAGYFTIVDPSECLRLS</sequence>
<evidence type="ECO:0000313" key="2">
    <source>
        <dbReference type="Proteomes" id="UP000226267"/>
    </source>
</evidence>
<protein>
    <submittedName>
        <fullName evidence="1">Uncharacterized protein</fullName>
    </submittedName>
</protein>
<keyword evidence="2" id="KW-1185">Reference proteome</keyword>